<dbReference type="Pfam" id="PF03470">
    <property type="entry name" value="zf-XS"/>
    <property type="match status" value="1"/>
</dbReference>
<dbReference type="EMBL" id="CM010723">
    <property type="protein sequence ID" value="RZC76728.1"/>
    <property type="molecule type" value="Genomic_DNA"/>
</dbReference>
<reference evidence="2 3" key="1">
    <citation type="journal article" date="2018" name="Science">
        <title>The opium poppy genome and morphinan production.</title>
        <authorList>
            <person name="Guo L."/>
            <person name="Winzer T."/>
            <person name="Yang X."/>
            <person name="Li Y."/>
            <person name="Ning Z."/>
            <person name="He Z."/>
            <person name="Teodor R."/>
            <person name="Lu Y."/>
            <person name="Bowser T.A."/>
            <person name="Graham I.A."/>
            <person name="Ye K."/>
        </authorList>
    </citation>
    <scope>NUCLEOTIDE SEQUENCE [LARGE SCALE GENOMIC DNA]</scope>
    <source>
        <strain evidence="3">cv. HN1</strain>
        <tissue evidence="2">Leaves</tissue>
    </source>
</reference>
<dbReference type="GO" id="GO:0051607">
    <property type="term" value="P:defense response to virus"/>
    <property type="evidence" value="ECO:0007669"/>
    <property type="project" value="InterPro"/>
</dbReference>
<dbReference type="Gramene" id="RZC76728">
    <property type="protein sequence ID" value="RZC76728"/>
    <property type="gene ID" value="C5167_000855"/>
</dbReference>
<evidence type="ECO:0000313" key="2">
    <source>
        <dbReference type="EMBL" id="RZC76728.1"/>
    </source>
</evidence>
<dbReference type="PANTHER" id="PTHR46602">
    <property type="entry name" value="PROTEIN SUPPRESSOR OF GENE SILENCING 3"/>
    <property type="match status" value="1"/>
</dbReference>
<dbReference type="InterPro" id="IPR044287">
    <property type="entry name" value="SGS3"/>
</dbReference>
<evidence type="ECO:0000259" key="1">
    <source>
        <dbReference type="Pfam" id="PF03470"/>
    </source>
</evidence>
<sequence length="455" mass="53219">MSEDNQQLIRLMTKDSKNQRNAKAMEETIGVLRGYKHGKENRIMDQQEQIFNAQIEMILQELVEKESFSRRASRMQKKTVDRMSLIHPLVVNIGNQENDTFVESQSKGIELFEAEKEWLFQLHEEMKAELKHQRLQEDVDLEKELEYIVDGSHEPAQFPILLRSYTHREAGKKLVHGAMSCEHLVALKFMGRNNIERVFTRLMNHSRKDIHHISPLLLYKSGTRLSSLLDRNTTDKNESQKRHETRKKNKWLKKFLEETNSSVQQWHCPACQNRPGEIDWFNGFQPLMVHAQTKGPKRGEAYPRVHGKWHGLHQSVPNKEIVWPHIVVVMNTLLDQDENEKWTGMGSAFLWNARTQGDESPQILKERRRATLKMRDSTIILLRKDETGMLGIIAETLFCEGGKCKLYGFIASKEDMDSFNHHSKDKSKLKFEMRSYEEMVVIPIEQMSEDNQLLT</sequence>
<dbReference type="STRING" id="3469.A0A4Y7KX22"/>
<feature type="domain" description="Zinc finger-XS" evidence="1">
    <location>
        <begin position="268"/>
        <end position="297"/>
    </location>
</feature>
<proteinExistence type="predicted"/>
<dbReference type="InterPro" id="IPR005381">
    <property type="entry name" value="Znf-XS_domain"/>
</dbReference>
<dbReference type="AlphaFoldDB" id="A0A4Y7KX22"/>
<dbReference type="Proteomes" id="UP000316621">
    <property type="component" value="Chromosome 9"/>
</dbReference>
<protein>
    <recommendedName>
        <fullName evidence="1">Zinc finger-XS domain-containing protein</fullName>
    </recommendedName>
</protein>
<name>A0A4Y7KX22_PAPSO</name>
<dbReference type="GO" id="GO:0031047">
    <property type="term" value="P:regulatory ncRNA-mediated gene silencing"/>
    <property type="evidence" value="ECO:0007669"/>
    <property type="project" value="InterPro"/>
</dbReference>
<accession>A0A4Y7KX22</accession>
<dbReference type="Gene3D" id="3.30.70.2890">
    <property type="entry name" value="XS domain"/>
    <property type="match status" value="2"/>
</dbReference>
<organism evidence="2 3">
    <name type="scientific">Papaver somniferum</name>
    <name type="common">Opium poppy</name>
    <dbReference type="NCBI Taxonomy" id="3469"/>
    <lineage>
        <taxon>Eukaryota</taxon>
        <taxon>Viridiplantae</taxon>
        <taxon>Streptophyta</taxon>
        <taxon>Embryophyta</taxon>
        <taxon>Tracheophyta</taxon>
        <taxon>Spermatophyta</taxon>
        <taxon>Magnoliopsida</taxon>
        <taxon>Ranunculales</taxon>
        <taxon>Papaveraceae</taxon>
        <taxon>Papaveroideae</taxon>
        <taxon>Papaver</taxon>
    </lineage>
</organism>
<evidence type="ECO:0000313" key="3">
    <source>
        <dbReference type="Proteomes" id="UP000316621"/>
    </source>
</evidence>
<gene>
    <name evidence="2" type="ORF">C5167_000855</name>
</gene>
<keyword evidence="3" id="KW-1185">Reference proteome</keyword>
<dbReference type="InterPro" id="IPR038588">
    <property type="entry name" value="XS_domain_sf"/>
</dbReference>
<dbReference type="PANTHER" id="PTHR46602:SF1">
    <property type="entry name" value="PROTEIN SUPPRESSOR OF GENE SILENCING 3"/>
    <property type="match status" value="1"/>
</dbReference>